<evidence type="ECO:0000256" key="9">
    <source>
        <dbReference type="NCBIfam" id="TIGR03303"/>
    </source>
</evidence>
<evidence type="ECO:0000256" key="6">
    <source>
        <dbReference type="ARBA" id="ARBA00023136"/>
    </source>
</evidence>
<evidence type="ECO:0000259" key="10">
    <source>
        <dbReference type="PROSITE" id="PS51779"/>
    </source>
</evidence>
<dbReference type="GO" id="GO:1990063">
    <property type="term" value="C:Bam protein complex"/>
    <property type="evidence" value="ECO:0007669"/>
    <property type="project" value="TreeGrafter"/>
</dbReference>
<evidence type="ECO:0000313" key="14">
    <source>
        <dbReference type="Proteomes" id="UP000255102"/>
    </source>
</evidence>
<sequence precursor="true">MRMSNFTGFATTSITAAVIMAMSAYAHAETFIANDIAIDGLQRVTVESLQTTLPIRIGQSVTDELLADSIRALYATGHFSNVQADVQGDRVVFYVTERPVIAELNFEGNKLIPKAGLEEGLKITGLMVGNVLKQSTVNSIENELKNQYISQGYYNSDIKVKQTQLDGNRVKLDVEFIEGKAARVVDVNIIGNQHFSDETIKDEFALKDKKWNPLSKSDRYSQEKLNASLEALQALYMNEGFVRFKVDNSTLNIDEEKNKVFVEVALTEGQQYSFGKTQFLGNVTYDVAELNELVNFKEGETFSQAKLEEVTASVASKFGDDGYYYAQIRPITRINDETRTVDIDYYIDPVRPVYVRRINFSGNMKTKDEVLRREMRQLEGALASNSKIQLSRARLMRTGFFKNVTVDVRPVPNTPDQVDINYVVEEQPSGSSTIAAGYSQSGGLTFQFELSQSNFMGTGNRVNASFARSETRDVYSFGLTDPYFTENGVSQSLNAYYRKTKYDSKNIRGYVLDSYGANLRYGYPINENQRIIAGLNFDNTSVKGGSRMAVSNVKQLIEDGGNITPYRNDKGEIANTGFNKDYTSYSATLGWSYSSLDRPVFPTKGMSHDVDLTLGFGDRTYQKAVYNGNIYIPFWKGSTLRGYTRLGYGNDLPFYENFYAGGYGSVRGYDSSSLGPRSQPYEVASVDKRYALGENVGGNALATFGTELILPMPFKGDWADQVRPVIFFEGGQVFDTTGMDKETVNLNELTNGAATSTSYPLLKQDKDLRYSAGVGATWYTPIGPLSISYAKPIGSKDGDKTEKVQFQIGSVF</sequence>
<evidence type="ECO:0000256" key="2">
    <source>
        <dbReference type="ARBA" id="ARBA00022452"/>
    </source>
</evidence>
<evidence type="ECO:0000256" key="4">
    <source>
        <dbReference type="ARBA" id="ARBA00022729"/>
    </source>
</evidence>
<evidence type="ECO:0000256" key="1">
    <source>
        <dbReference type="ARBA" id="ARBA00004370"/>
    </source>
</evidence>
<dbReference type="PANTHER" id="PTHR12815:SF23">
    <property type="entry name" value="OUTER MEMBRANE PROTEIN ASSEMBLY FACTOR BAMA"/>
    <property type="match status" value="1"/>
</dbReference>
<keyword evidence="4 8" id="KW-0732">Signal</keyword>
<dbReference type="NCBIfam" id="TIGR03303">
    <property type="entry name" value="OM_YaeT"/>
    <property type="match status" value="1"/>
</dbReference>
<dbReference type="KEGG" id="moi:MOVS_04085"/>
<proteinExistence type="inferred from homology"/>
<dbReference type="Gene3D" id="2.40.160.50">
    <property type="entry name" value="membrane protein fhac: a member of the omp85/tpsb transporter family"/>
    <property type="match status" value="1"/>
</dbReference>
<evidence type="ECO:0000256" key="7">
    <source>
        <dbReference type="ARBA" id="ARBA00023237"/>
    </source>
</evidence>
<dbReference type="Gene3D" id="3.10.20.310">
    <property type="entry name" value="membrane protein fhac"/>
    <property type="match status" value="5"/>
</dbReference>
<dbReference type="PROSITE" id="PS51779">
    <property type="entry name" value="POTRA"/>
    <property type="match status" value="4"/>
</dbReference>
<feature type="domain" description="POTRA" evidence="10">
    <location>
        <begin position="182"/>
        <end position="269"/>
    </location>
</feature>
<dbReference type="STRING" id="29433.MOVS_04085"/>
<dbReference type="EMBL" id="CP011158">
    <property type="protein sequence ID" value="ANB91295.1"/>
    <property type="molecule type" value="Genomic_DNA"/>
</dbReference>
<evidence type="ECO:0000256" key="3">
    <source>
        <dbReference type="ARBA" id="ARBA00022692"/>
    </source>
</evidence>
<evidence type="ECO:0000313" key="13">
    <source>
        <dbReference type="Proteomes" id="UP000076765"/>
    </source>
</evidence>
<evidence type="ECO:0000256" key="5">
    <source>
        <dbReference type="ARBA" id="ARBA00022737"/>
    </source>
</evidence>
<dbReference type="GO" id="GO:0051205">
    <property type="term" value="P:protein insertion into membrane"/>
    <property type="evidence" value="ECO:0007669"/>
    <property type="project" value="UniProtKB-UniRule"/>
</dbReference>
<keyword evidence="5 8" id="KW-0677">Repeat</keyword>
<evidence type="ECO:0000256" key="8">
    <source>
        <dbReference type="HAMAP-Rule" id="MF_01430"/>
    </source>
</evidence>
<evidence type="ECO:0000313" key="11">
    <source>
        <dbReference type="EMBL" id="ANB91295.1"/>
    </source>
</evidence>
<keyword evidence="3 8" id="KW-0812">Transmembrane</keyword>
<dbReference type="InterPro" id="IPR039910">
    <property type="entry name" value="D15-like"/>
</dbReference>
<comment type="similarity">
    <text evidence="8">Belongs to the BamA family.</text>
</comment>
<dbReference type="HAMAP" id="MF_01430">
    <property type="entry name" value="OM_assembly_BamA"/>
    <property type="match status" value="1"/>
</dbReference>
<comment type="subunit">
    <text evidence="8">Part of the Bam complex.</text>
</comment>
<accession>A0A378PPL0</accession>
<keyword evidence="6 8" id="KW-0472">Membrane</keyword>
<comment type="subcellular location">
    <subcellularLocation>
        <location evidence="8">Cell outer membrane</location>
    </subcellularLocation>
    <subcellularLocation>
        <location evidence="1">Membrane</location>
    </subcellularLocation>
</comment>
<dbReference type="AlphaFoldDB" id="A0A378PPL0"/>
<reference evidence="11 13" key="1">
    <citation type="submission" date="2015-04" db="EMBL/GenBank/DDBJ databases">
        <authorList>
            <person name="Calcutt M.J."/>
            <person name="Foecking M.F."/>
        </authorList>
    </citation>
    <scope>NUCLEOTIDE SEQUENCE [LARGE SCALE GENOMIC DNA]</scope>
    <source>
        <strain evidence="11 13">199/55</strain>
    </source>
</reference>
<dbReference type="InterPro" id="IPR010827">
    <property type="entry name" value="BamA/TamA_POTRA"/>
</dbReference>
<feature type="signal peptide" evidence="8">
    <location>
        <begin position="1"/>
        <end position="28"/>
    </location>
</feature>
<comment type="function">
    <text evidence="8">Part of the outer membrane protein assembly complex, which is involved in assembly and insertion of beta-barrel proteins into the outer membrane.</text>
</comment>
<dbReference type="EMBL" id="UGPW01000001">
    <property type="protein sequence ID" value="STY86859.1"/>
    <property type="molecule type" value="Genomic_DNA"/>
</dbReference>
<keyword evidence="2 8" id="KW-1134">Transmembrane beta strand</keyword>
<protein>
    <recommendedName>
        <fullName evidence="8 9">Outer membrane protein assembly factor BamA</fullName>
    </recommendedName>
</protein>
<dbReference type="RefSeq" id="WP_063513876.1">
    <property type="nucleotide sequence ID" value="NZ_CP011158.1"/>
</dbReference>
<evidence type="ECO:0000313" key="12">
    <source>
        <dbReference type="EMBL" id="STY86859.1"/>
    </source>
</evidence>
<dbReference type="Proteomes" id="UP000255102">
    <property type="component" value="Unassembled WGS sequence"/>
</dbReference>
<dbReference type="Pfam" id="PF07244">
    <property type="entry name" value="POTRA"/>
    <property type="match status" value="5"/>
</dbReference>
<organism evidence="12 14">
    <name type="scientific">Moraxella ovis</name>
    <dbReference type="NCBI Taxonomy" id="29433"/>
    <lineage>
        <taxon>Bacteria</taxon>
        <taxon>Pseudomonadati</taxon>
        <taxon>Pseudomonadota</taxon>
        <taxon>Gammaproteobacteria</taxon>
        <taxon>Moraxellales</taxon>
        <taxon>Moraxellaceae</taxon>
        <taxon>Moraxella</taxon>
    </lineage>
</organism>
<feature type="domain" description="POTRA" evidence="10">
    <location>
        <begin position="99"/>
        <end position="179"/>
    </location>
</feature>
<dbReference type="PIRSF" id="PIRSF006076">
    <property type="entry name" value="OM_assembly_OMP85"/>
    <property type="match status" value="1"/>
</dbReference>
<dbReference type="PANTHER" id="PTHR12815">
    <property type="entry name" value="SORTING AND ASSEMBLY MACHINERY SAMM50 PROTEIN FAMILY MEMBER"/>
    <property type="match status" value="1"/>
</dbReference>
<dbReference type="InterPro" id="IPR000184">
    <property type="entry name" value="Bac_surfAg_D15"/>
</dbReference>
<dbReference type="InterPro" id="IPR023707">
    <property type="entry name" value="OM_assembly_BamA"/>
</dbReference>
<feature type="chain" id="PRO_5017095758" description="Outer membrane protein assembly factor BamA" evidence="8">
    <location>
        <begin position="29"/>
        <end position="812"/>
    </location>
</feature>
<dbReference type="InterPro" id="IPR034746">
    <property type="entry name" value="POTRA"/>
</dbReference>
<name>A0A378PPL0_9GAMM</name>
<dbReference type="Proteomes" id="UP000076765">
    <property type="component" value="Chromosome"/>
</dbReference>
<dbReference type="GO" id="GO:0043165">
    <property type="term" value="P:Gram-negative-bacterium-type cell outer membrane assembly"/>
    <property type="evidence" value="ECO:0007669"/>
    <property type="project" value="UniProtKB-UniRule"/>
</dbReference>
<keyword evidence="13" id="KW-1185">Reference proteome</keyword>
<gene>
    <name evidence="12" type="primary">yaeT</name>
    <name evidence="8" type="synonym">bamA</name>
    <name evidence="11" type="ORF">MOVS_04085</name>
    <name evidence="12" type="ORF">NCTC11227_00857</name>
</gene>
<dbReference type="Pfam" id="PF01103">
    <property type="entry name" value="Omp85"/>
    <property type="match status" value="1"/>
</dbReference>
<feature type="domain" description="POTRA" evidence="10">
    <location>
        <begin position="353"/>
        <end position="427"/>
    </location>
</feature>
<reference evidence="12 14" key="2">
    <citation type="submission" date="2018-06" db="EMBL/GenBank/DDBJ databases">
        <authorList>
            <consortium name="Pathogen Informatics"/>
            <person name="Doyle S."/>
        </authorList>
    </citation>
    <scope>NUCLEOTIDE SEQUENCE [LARGE SCALE GENOMIC DNA]</scope>
    <source>
        <strain evidence="12 14">NCTC11227</strain>
    </source>
</reference>
<keyword evidence="7 8" id="KW-0998">Cell outer membrane</keyword>
<feature type="domain" description="POTRA" evidence="10">
    <location>
        <begin position="31"/>
        <end position="98"/>
    </location>
</feature>